<dbReference type="Proteomes" id="UP000076447">
    <property type="component" value="Unassembled WGS sequence"/>
</dbReference>
<evidence type="ECO:0000259" key="1">
    <source>
        <dbReference type="PROSITE" id="PS51186"/>
    </source>
</evidence>
<dbReference type="InterPro" id="IPR000182">
    <property type="entry name" value="GNAT_dom"/>
</dbReference>
<feature type="domain" description="N-acetyltransferase" evidence="1">
    <location>
        <begin position="5"/>
        <end position="142"/>
    </location>
</feature>
<organism evidence="2 3">
    <name type="scientific">Oerskovia enterophila</name>
    <dbReference type="NCBI Taxonomy" id="43678"/>
    <lineage>
        <taxon>Bacteria</taxon>
        <taxon>Bacillati</taxon>
        <taxon>Actinomycetota</taxon>
        <taxon>Actinomycetes</taxon>
        <taxon>Micrococcales</taxon>
        <taxon>Cellulomonadaceae</taxon>
        <taxon>Oerskovia</taxon>
    </lineage>
</organism>
<evidence type="ECO:0000313" key="3">
    <source>
        <dbReference type="Proteomes" id="UP000076447"/>
    </source>
</evidence>
<gene>
    <name evidence="2" type="ORF">OJAG_02990</name>
</gene>
<dbReference type="Gene3D" id="3.40.630.30">
    <property type="match status" value="1"/>
</dbReference>
<accession>A0A161XJQ3</accession>
<dbReference type="OrthoDB" id="9799092at2"/>
<keyword evidence="2" id="KW-0808">Transferase</keyword>
<dbReference type="STRING" id="43678.OJAG_02990"/>
<name>A0A161XJQ3_9CELL</name>
<reference evidence="2 3" key="1">
    <citation type="submission" date="2016-01" db="EMBL/GenBank/DDBJ databases">
        <title>Genome sequence of Oerskovia enterophila VJag, an agar and cellulose degrading bacterium.</title>
        <authorList>
            <person name="Poehlein A."/>
            <person name="Jag V."/>
            <person name="Bengelsdorf F."/>
            <person name="Duerre P."/>
            <person name="Daniel R."/>
        </authorList>
    </citation>
    <scope>NUCLEOTIDE SEQUENCE [LARGE SCALE GENOMIC DNA]</scope>
    <source>
        <strain evidence="2 3">VJag</strain>
    </source>
</reference>
<dbReference type="Pfam" id="PF13673">
    <property type="entry name" value="Acetyltransf_10"/>
    <property type="match status" value="1"/>
</dbReference>
<dbReference type="SUPFAM" id="SSF55729">
    <property type="entry name" value="Acyl-CoA N-acyltransferases (Nat)"/>
    <property type="match status" value="1"/>
</dbReference>
<dbReference type="GO" id="GO:0016747">
    <property type="term" value="F:acyltransferase activity, transferring groups other than amino-acyl groups"/>
    <property type="evidence" value="ECO:0007669"/>
    <property type="project" value="InterPro"/>
</dbReference>
<proteinExistence type="predicted"/>
<dbReference type="InterPro" id="IPR016181">
    <property type="entry name" value="Acyl_CoA_acyltransferase"/>
</dbReference>
<dbReference type="AlphaFoldDB" id="A0A161XJQ3"/>
<protein>
    <submittedName>
        <fullName evidence="2">Putative acetyltransferase</fullName>
    </submittedName>
</protein>
<sequence>MPTAATFRAPTDLDRGSAEYLGLLESASGHTGAALQSLAAEVQDHLTTVVALVDGRLVGLAAYETGRTSTVLRYLAVEGTRREDGLGRALVSAVQAAAPDAPVVAETDDDAVGFYRRTGFAVTALPRDPRRTDVQRYRCLLAAGGR</sequence>
<evidence type="ECO:0000313" key="2">
    <source>
        <dbReference type="EMBL" id="KZM37007.1"/>
    </source>
</evidence>
<dbReference type="EMBL" id="LRIE01000033">
    <property type="protein sequence ID" value="KZM37007.1"/>
    <property type="molecule type" value="Genomic_DNA"/>
</dbReference>
<dbReference type="PATRIC" id="fig|43678.3.peg.316"/>
<dbReference type="PROSITE" id="PS51186">
    <property type="entry name" value="GNAT"/>
    <property type="match status" value="1"/>
</dbReference>
<dbReference type="RefSeq" id="WP_068706788.1">
    <property type="nucleotide sequence ID" value="NZ_JBIVFZ010000003.1"/>
</dbReference>
<comment type="caution">
    <text evidence="2">The sequence shown here is derived from an EMBL/GenBank/DDBJ whole genome shotgun (WGS) entry which is preliminary data.</text>
</comment>